<feature type="chain" id="PRO_5020720440" evidence="14">
    <location>
        <begin position="23"/>
        <end position="754"/>
    </location>
</feature>
<evidence type="ECO:0000256" key="14">
    <source>
        <dbReference type="SAM" id="SignalP"/>
    </source>
</evidence>
<evidence type="ECO:0000256" key="11">
    <source>
        <dbReference type="PROSITE-ProRule" id="PRU01360"/>
    </source>
</evidence>
<dbReference type="Gene3D" id="2.40.170.20">
    <property type="entry name" value="TonB-dependent receptor, beta-barrel domain"/>
    <property type="match status" value="1"/>
</dbReference>
<dbReference type="InterPro" id="IPR039426">
    <property type="entry name" value="TonB-dep_rcpt-like"/>
</dbReference>
<name>A0A4R1YIW1_9RHOB</name>
<keyword evidence="4 11" id="KW-1134">Transmembrane beta strand</keyword>
<feature type="short sequence motif" description="TonB C-terminal box" evidence="12">
    <location>
        <begin position="737"/>
        <end position="754"/>
    </location>
</feature>
<dbReference type="GO" id="GO:0044718">
    <property type="term" value="P:siderophore transmembrane transport"/>
    <property type="evidence" value="ECO:0007669"/>
    <property type="project" value="TreeGrafter"/>
</dbReference>
<sequence>MPTAVRRRARFLTTTAILVSCAAGGAAQTLSGAEERALPLGSITLLGDRQGSAVRDLPGSVSVVEGDEIEARGLNDMQEITRYLPGITVPRQTSGTDPFNSFGGFTIRGVGGNRVQMQVDGSRVAEAIQDGTRDYLDFNFTKQVDVVRGPASVLWGADALGGIVAVETIDPEDILAGRARGGTARLAFDGLNDETVASASFAQQMGPTLSLMLGLARTEAREVRLSNARADGGIYGCPRNVGFGATPCNRLDPTDISATRLLAKAVWTPTAEHRLEFSVDAMRRETAVQFDSVLGPVYNMMGTPTGEVNNNYDRDLDTDRTRIAVEHSWQARLGWVDEVKTTLAFTPHSYDRKGVRSSSSATGDAIITEDYLSFSEDFVELDIQATSRFTLGSASHELTWGFDGDRTQTDYSRRDVVRNLTQGTVTETHAGGFNFANADTRRADVYLQDKITLMDGVLELTPGLRFATYRIDPRPNADYQEVPGSEPSTRRDEAMLKSLGALYRFGEGWQVWGHYGEGFKMPTAQQLYTSVPGAFFDLIPAPDLKPEAVESLQFGLRRELAQGGFGVTLFDADYTDFIQSFYNPPGTTTYTYRNLSRVRVWGVEIEGEWDIRPDLRLTGAASWQKGTQRVSAGAAKTPHTLPPLTATLGLGWDMPDSAWSFDVVGTFAAGVHETAGANDFKPAGYGVIDVFAAWEVTETAVLNLGVKNLFDQRYFEASAARYATTASAAAARTNPIELQTGPGRVFTASLDIRF</sequence>
<keyword evidence="8 11" id="KW-0472">Membrane</keyword>
<evidence type="ECO:0000256" key="10">
    <source>
        <dbReference type="ARBA" id="ARBA00023237"/>
    </source>
</evidence>
<dbReference type="PROSITE" id="PS51257">
    <property type="entry name" value="PROKAR_LIPOPROTEIN"/>
    <property type="match status" value="1"/>
</dbReference>
<dbReference type="InterPro" id="IPR012910">
    <property type="entry name" value="Plug_dom"/>
</dbReference>
<evidence type="ECO:0000259" key="16">
    <source>
        <dbReference type="Pfam" id="PF07715"/>
    </source>
</evidence>
<evidence type="ECO:0000256" key="12">
    <source>
        <dbReference type="PROSITE-ProRule" id="PRU10144"/>
    </source>
</evidence>
<evidence type="ECO:0000256" key="8">
    <source>
        <dbReference type="ARBA" id="ARBA00023136"/>
    </source>
</evidence>
<comment type="caution">
    <text evidence="17">The sequence shown here is derived from an EMBL/GenBank/DDBJ whole genome shotgun (WGS) entry which is preliminary data.</text>
</comment>
<evidence type="ECO:0000256" key="13">
    <source>
        <dbReference type="RuleBase" id="RU003357"/>
    </source>
</evidence>
<dbReference type="NCBIfam" id="TIGR01786">
    <property type="entry name" value="TonB-hemlactrns"/>
    <property type="match status" value="1"/>
</dbReference>
<dbReference type="RefSeq" id="WP_165899299.1">
    <property type="nucleotide sequence ID" value="NZ_SLVM01000033.1"/>
</dbReference>
<dbReference type="InterPro" id="IPR036942">
    <property type="entry name" value="Beta-barrel_TonB_sf"/>
</dbReference>
<dbReference type="Gene3D" id="2.170.130.10">
    <property type="entry name" value="TonB-dependent receptor, plug domain"/>
    <property type="match status" value="1"/>
</dbReference>
<gene>
    <name evidence="17" type="ORF">EV216_1333</name>
</gene>
<evidence type="ECO:0000256" key="6">
    <source>
        <dbReference type="ARBA" id="ARBA00022729"/>
    </source>
</evidence>
<organism evidence="17 18">
    <name type="scientific">Rhodovulum steppense</name>
    <dbReference type="NCBI Taxonomy" id="540251"/>
    <lineage>
        <taxon>Bacteria</taxon>
        <taxon>Pseudomonadati</taxon>
        <taxon>Pseudomonadota</taxon>
        <taxon>Alphaproteobacteria</taxon>
        <taxon>Rhodobacterales</taxon>
        <taxon>Paracoccaceae</taxon>
        <taxon>Rhodovulum</taxon>
    </lineage>
</organism>
<evidence type="ECO:0000259" key="15">
    <source>
        <dbReference type="Pfam" id="PF00593"/>
    </source>
</evidence>
<dbReference type="InterPro" id="IPR011276">
    <property type="entry name" value="TonB_haem/Hb_rcpt"/>
</dbReference>
<keyword evidence="10 11" id="KW-0998">Cell outer membrane</keyword>
<keyword evidence="9 17" id="KW-0675">Receptor</keyword>
<evidence type="ECO:0000256" key="7">
    <source>
        <dbReference type="ARBA" id="ARBA00023077"/>
    </source>
</evidence>
<dbReference type="InterPro" id="IPR010949">
    <property type="entry name" value="TonB_Hb/transfer/lactofer_rcpt"/>
</dbReference>
<dbReference type="InterPro" id="IPR010917">
    <property type="entry name" value="TonB_rcpt_CS"/>
</dbReference>
<evidence type="ECO:0000256" key="2">
    <source>
        <dbReference type="ARBA" id="ARBA00009810"/>
    </source>
</evidence>
<dbReference type="Pfam" id="PF07715">
    <property type="entry name" value="Plug"/>
    <property type="match status" value="1"/>
</dbReference>
<dbReference type="PROSITE" id="PS52016">
    <property type="entry name" value="TONB_DEPENDENT_REC_3"/>
    <property type="match status" value="1"/>
</dbReference>
<keyword evidence="18" id="KW-1185">Reference proteome</keyword>
<reference evidence="17 18" key="1">
    <citation type="submission" date="2019-03" db="EMBL/GenBank/DDBJ databases">
        <title>Genomic Encyclopedia of Type Strains, Phase IV (KMG-IV): sequencing the most valuable type-strain genomes for metagenomic binning, comparative biology and taxonomic classification.</title>
        <authorList>
            <person name="Goeker M."/>
        </authorList>
    </citation>
    <scope>NUCLEOTIDE SEQUENCE [LARGE SCALE GENOMIC DNA]</scope>
    <source>
        <strain evidence="17 18">DSM 21153</strain>
    </source>
</reference>
<dbReference type="InterPro" id="IPR037066">
    <property type="entry name" value="Plug_dom_sf"/>
</dbReference>
<comment type="similarity">
    <text evidence="2 11 13">Belongs to the TonB-dependent receptor family.</text>
</comment>
<evidence type="ECO:0000256" key="9">
    <source>
        <dbReference type="ARBA" id="ARBA00023170"/>
    </source>
</evidence>
<protein>
    <submittedName>
        <fullName evidence="17">Hemoglobin/transferrin/lactoferrin receptor protein</fullName>
    </submittedName>
</protein>
<dbReference type="GO" id="GO:0015344">
    <property type="term" value="F:siderophore uptake transmembrane transporter activity"/>
    <property type="evidence" value="ECO:0007669"/>
    <property type="project" value="TreeGrafter"/>
</dbReference>
<evidence type="ECO:0000256" key="4">
    <source>
        <dbReference type="ARBA" id="ARBA00022452"/>
    </source>
</evidence>
<evidence type="ECO:0000313" key="17">
    <source>
        <dbReference type="EMBL" id="TCM76558.1"/>
    </source>
</evidence>
<evidence type="ECO:0000313" key="18">
    <source>
        <dbReference type="Proteomes" id="UP000295277"/>
    </source>
</evidence>
<dbReference type="Proteomes" id="UP000295277">
    <property type="component" value="Unassembled WGS sequence"/>
</dbReference>
<dbReference type="InterPro" id="IPR000531">
    <property type="entry name" value="Beta-barrel_TonB"/>
</dbReference>
<proteinExistence type="inferred from homology"/>
<feature type="domain" description="TonB-dependent receptor plug" evidence="16">
    <location>
        <begin position="54"/>
        <end position="163"/>
    </location>
</feature>
<keyword evidence="3 11" id="KW-0813">Transport</keyword>
<feature type="signal peptide" evidence="14">
    <location>
        <begin position="1"/>
        <end position="22"/>
    </location>
</feature>
<dbReference type="EMBL" id="SLVM01000033">
    <property type="protein sequence ID" value="TCM76558.1"/>
    <property type="molecule type" value="Genomic_DNA"/>
</dbReference>
<dbReference type="NCBIfam" id="TIGR01785">
    <property type="entry name" value="TonB-hemin"/>
    <property type="match status" value="1"/>
</dbReference>
<dbReference type="PANTHER" id="PTHR30069:SF29">
    <property type="entry name" value="HEMOGLOBIN AND HEMOGLOBIN-HAPTOGLOBIN-BINDING PROTEIN 1-RELATED"/>
    <property type="match status" value="1"/>
</dbReference>
<dbReference type="PROSITE" id="PS01156">
    <property type="entry name" value="TONB_DEPENDENT_REC_2"/>
    <property type="match status" value="1"/>
</dbReference>
<evidence type="ECO:0000256" key="3">
    <source>
        <dbReference type="ARBA" id="ARBA00022448"/>
    </source>
</evidence>
<comment type="subcellular location">
    <subcellularLocation>
        <location evidence="1 11">Cell outer membrane</location>
        <topology evidence="1 11">Multi-pass membrane protein</topology>
    </subcellularLocation>
</comment>
<evidence type="ECO:0000256" key="5">
    <source>
        <dbReference type="ARBA" id="ARBA00022692"/>
    </source>
</evidence>
<dbReference type="AlphaFoldDB" id="A0A4R1YIW1"/>
<dbReference type="SUPFAM" id="SSF56935">
    <property type="entry name" value="Porins"/>
    <property type="match status" value="1"/>
</dbReference>
<feature type="domain" description="TonB-dependent receptor-like beta-barrel" evidence="15">
    <location>
        <begin position="304"/>
        <end position="709"/>
    </location>
</feature>
<keyword evidence="5 11" id="KW-0812">Transmembrane</keyword>
<evidence type="ECO:0000256" key="1">
    <source>
        <dbReference type="ARBA" id="ARBA00004571"/>
    </source>
</evidence>
<dbReference type="CDD" id="cd01347">
    <property type="entry name" value="ligand_gated_channel"/>
    <property type="match status" value="1"/>
</dbReference>
<dbReference type="GO" id="GO:0015232">
    <property type="term" value="F:heme transmembrane transporter activity"/>
    <property type="evidence" value="ECO:0007669"/>
    <property type="project" value="InterPro"/>
</dbReference>
<dbReference type="PANTHER" id="PTHR30069">
    <property type="entry name" value="TONB-DEPENDENT OUTER MEMBRANE RECEPTOR"/>
    <property type="match status" value="1"/>
</dbReference>
<dbReference type="GO" id="GO:0009279">
    <property type="term" value="C:cell outer membrane"/>
    <property type="evidence" value="ECO:0007669"/>
    <property type="project" value="UniProtKB-SubCell"/>
</dbReference>
<keyword evidence="7 13" id="KW-0798">TonB box</keyword>
<dbReference type="Pfam" id="PF00593">
    <property type="entry name" value="TonB_dep_Rec_b-barrel"/>
    <property type="match status" value="1"/>
</dbReference>
<accession>A0A4R1YIW1</accession>
<keyword evidence="6 14" id="KW-0732">Signal</keyword>